<evidence type="ECO:0000256" key="1">
    <source>
        <dbReference type="ARBA" id="ARBA00004123"/>
    </source>
</evidence>
<dbReference type="AlphaFoldDB" id="A0A448WVG5"/>
<dbReference type="GO" id="GO:0000785">
    <property type="term" value="C:chromatin"/>
    <property type="evidence" value="ECO:0007669"/>
    <property type="project" value="TreeGrafter"/>
</dbReference>
<evidence type="ECO:0000256" key="3">
    <source>
        <dbReference type="ARBA" id="ARBA00022776"/>
    </source>
</evidence>
<evidence type="ECO:0000256" key="5">
    <source>
        <dbReference type="ARBA" id="ARBA00023306"/>
    </source>
</evidence>
<dbReference type="GO" id="GO:0006281">
    <property type="term" value="P:DNA repair"/>
    <property type="evidence" value="ECO:0007669"/>
    <property type="project" value="TreeGrafter"/>
</dbReference>
<dbReference type="PANTHER" id="PTHR12663">
    <property type="entry name" value="ANDROGEN INDUCED INHIBITOR OF PROLIFERATION AS3 / PDS5-RELATED"/>
    <property type="match status" value="1"/>
</dbReference>
<dbReference type="Pfam" id="PF20168">
    <property type="entry name" value="PDS5"/>
    <property type="match status" value="1"/>
</dbReference>
<keyword evidence="4" id="KW-0539">Nucleus</keyword>
<evidence type="ECO:0000256" key="6">
    <source>
        <dbReference type="SAM" id="MobiDB-lite"/>
    </source>
</evidence>
<evidence type="ECO:0000256" key="4">
    <source>
        <dbReference type="ARBA" id="ARBA00023242"/>
    </source>
</evidence>
<comment type="caution">
    <text evidence="7">The sequence shown here is derived from an EMBL/GenBank/DDBJ whole genome shotgun (WGS) entry which is preliminary data.</text>
</comment>
<dbReference type="InterPro" id="IPR011989">
    <property type="entry name" value="ARM-like"/>
</dbReference>
<accession>A0A448WVG5</accession>
<evidence type="ECO:0000313" key="8">
    <source>
        <dbReference type="Proteomes" id="UP000784294"/>
    </source>
</evidence>
<gene>
    <name evidence="7" type="ORF">PXEA_LOCUS14687</name>
</gene>
<feature type="region of interest" description="Disordered" evidence="6">
    <location>
        <begin position="258"/>
        <end position="285"/>
    </location>
</feature>
<dbReference type="InterPro" id="IPR039776">
    <property type="entry name" value="Pds5"/>
</dbReference>
<proteinExistence type="predicted"/>
<dbReference type="GO" id="GO:0051301">
    <property type="term" value="P:cell division"/>
    <property type="evidence" value="ECO:0007669"/>
    <property type="project" value="UniProtKB-KW"/>
</dbReference>
<evidence type="ECO:0008006" key="9">
    <source>
        <dbReference type="Google" id="ProtNLM"/>
    </source>
</evidence>
<dbReference type="Proteomes" id="UP000784294">
    <property type="component" value="Unassembled WGS sequence"/>
</dbReference>
<reference evidence="7" key="1">
    <citation type="submission" date="2018-11" db="EMBL/GenBank/DDBJ databases">
        <authorList>
            <consortium name="Pathogen Informatics"/>
        </authorList>
    </citation>
    <scope>NUCLEOTIDE SEQUENCE</scope>
</reference>
<keyword evidence="8" id="KW-1185">Reference proteome</keyword>
<dbReference type="GO" id="GO:0005634">
    <property type="term" value="C:nucleus"/>
    <property type="evidence" value="ECO:0007669"/>
    <property type="project" value="UniProtKB-SubCell"/>
</dbReference>
<dbReference type="EMBL" id="CAAALY010050360">
    <property type="protein sequence ID" value="VEL21247.1"/>
    <property type="molecule type" value="Genomic_DNA"/>
</dbReference>
<dbReference type="PANTHER" id="PTHR12663:SF0">
    <property type="entry name" value="PRECOCIOUS DISSOCIATION OF SISTERS 5, ISOFORM A"/>
    <property type="match status" value="1"/>
</dbReference>
<keyword evidence="3" id="KW-0498">Mitosis</keyword>
<dbReference type="GO" id="GO:0007064">
    <property type="term" value="P:mitotic sister chromatid cohesion"/>
    <property type="evidence" value="ECO:0007669"/>
    <property type="project" value="InterPro"/>
</dbReference>
<name>A0A448WVG5_9PLAT</name>
<dbReference type="InterPro" id="IPR016024">
    <property type="entry name" value="ARM-type_fold"/>
</dbReference>
<dbReference type="OrthoDB" id="200660at2759"/>
<organism evidence="7 8">
    <name type="scientific">Protopolystoma xenopodis</name>
    <dbReference type="NCBI Taxonomy" id="117903"/>
    <lineage>
        <taxon>Eukaryota</taxon>
        <taxon>Metazoa</taxon>
        <taxon>Spiralia</taxon>
        <taxon>Lophotrochozoa</taxon>
        <taxon>Platyhelminthes</taxon>
        <taxon>Monogenea</taxon>
        <taxon>Polyopisthocotylea</taxon>
        <taxon>Polystomatidea</taxon>
        <taxon>Polystomatidae</taxon>
        <taxon>Protopolystoma</taxon>
    </lineage>
</organism>
<evidence type="ECO:0000313" key="7">
    <source>
        <dbReference type="EMBL" id="VEL21247.1"/>
    </source>
</evidence>
<comment type="subcellular location">
    <subcellularLocation>
        <location evidence="1">Nucleus</location>
    </subcellularLocation>
</comment>
<dbReference type="Gene3D" id="1.25.10.10">
    <property type="entry name" value="Leucine-rich Repeat Variant"/>
    <property type="match status" value="1"/>
</dbReference>
<sequence>MYKPIGFELIYPDGCKEISECIRLDELKRRLNDLAKALAQLVETESLQNESSDQDNSGFFGMSNDHNKYRMKGLLLHLCTPQFTLNSDVEVRLRVATCICHLIKLYCPTNPLEGLSNGAAIMKTCCQVDVLLWCNLVDDGEELLLESLKVLIGVTKNINVWAWSSEDNVKQLLLDVLCHLISRSDNLINQEITTYLMRFLIDPLKTANPEQYNFVRDLVIRTSTHLEYHIQMLLQSFLVVTSPASKIKANASKQDKNAHTVVDIDETSEKDDYEEEADSSGRPDDTLGEHSFLLIYALHKIQESLVAPILPTIELKLKSHNSRERKRAFRLLARLFSEPSSTLYQKYPSLWDAFLGRFHDISSEVRRICVHMVPQLLKNNPDLPQERIRSSLKERVLDHDEGVRLLALKIVSILVKESLDSISDDYFTVLKDRSRDKSLAIRKEALGALACIFKRALLSCKDMELAHTPNLSQERISTTLNTILHLYYQSSTEDKCVILLFIQY</sequence>
<keyword evidence="5" id="KW-0131">Cell cycle</keyword>
<protein>
    <recommendedName>
        <fullName evidence="9">Condensin complex subunit 1 C-terminal domain-containing protein</fullName>
    </recommendedName>
</protein>
<keyword evidence="2" id="KW-0132">Cell division</keyword>
<evidence type="ECO:0000256" key="2">
    <source>
        <dbReference type="ARBA" id="ARBA00022618"/>
    </source>
</evidence>
<feature type="compositionally biased region" description="Acidic residues" evidence="6">
    <location>
        <begin position="263"/>
        <end position="278"/>
    </location>
</feature>
<dbReference type="SUPFAM" id="SSF48371">
    <property type="entry name" value="ARM repeat"/>
    <property type="match status" value="1"/>
</dbReference>